<protein>
    <submittedName>
        <fullName evidence="12">Tetratricopeptide repeat protein</fullName>
    </submittedName>
</protein>
<comment type="subcellular location">
    <subcellularLocation>
        <location evidence="1">Cytoplasm</location>
        <location evidence="1">Cytoskeleton</location>
    </subcellularLocation>
</comment>
<evidence type="ECO:0000256" key="7">
    <source>
        <dbReference type="ARBA" id="ARBA00023054"/>
    </source>
</evidence>
<dbReference type="Proteomes" id="UP000729701">
    <property type="component" value="Unassembled WGS sequence"/>
</dbReference>
<dbReference type="InterPro" id="IPR002151">
    <property type="entry name" value="Kinesin_light"/>
</dbReference>
<dbReference type="PANTHER" id="PTHR45783:SF3">
    <property type="entry name" value="KINESIN LIGHT CHAIN"/>
    <property type="match status" value="1"/>
</dbReference>
<dbReference type="GO" id="GO:0007018">
    <property type="term" value="P:microtubule-based movement"/>
    <property type="evidence" value="ECO:0007669"/>
    <property type="project" value="TreeGrafter"/>
</dbReference>
<comment type="similarity">
    <text evidence="2">Belongs to the kinesin light chain family.</text>
</comment>
<comment type="caution">
    <text evidence="12">The sequence shown here is derived from an EMBL/GenBank/DDBJ whole genome shotgun (WGS) entry which is preliminary data.</text>
</comment>
<dbReference type="Pfam" id="PF13424">
    <property type="entry name" value="TPR_12"/>
    <property type="match status" value="5"/>
</dbReference>
<dbReference type="PANTHER" id="PTHR45783">
    <property type="entry name" value="KINESIN LIGHT CHAIN"/>
    <property type="match status" value="1"/>
</dbReference>
<evidence type="ECO:0000256" key="10">
    <source>
        <dbReference type="SAM" id="Coils"/>
    </source>
</evidence>
<dbReference type="PRINTS" id="PR00381">
    <property type="entry name" value="KINESINLIGHT"/>
</dbReference>
<dbReference type="InterPro" id="IPR011990">
    <property type="entry name" value="TPR-like_helical_dom_sf"/>
</dbReference>
<feature type="domain" description="CHAT" evidence="11">
    <location>
        <begin position="795"/>
        <end position="1125"/>
    </location>
</feature>
<dbReference type="GO" id="GO:0019894">
    <property type="term" value="F:kinesin binding"/>
    <property type="evidence" value="ECO:0007669"/>
    <property type="project" value="TreeGrafter"/>
</dbReference>
<name>A0A951QW56_9CYAN</name>
<dbReference type="Gene3D" id="1.25.40.10">
    <property type="entry name" value="Tetratricopeptide repeat domain"/>
    <property type="match status" value="3"/>
</dbReference>
<dbReference type="SMART" id="SM00028">
    <property type="entry name" value="TPR"/>
    <property type="match status" value="12"/>
</dbReference>
<evidence type="ECO:0000256" key="1">
    <source>
        <dbReference type="ARBA" id="ARBA00004245"/>
    </source>
</evidence>
<evidence type="ECO:0000313" key="12">
    <source>
        <dbReference type="EMBL" id="MBW4671722.1"/>
    </source>
</evidence>
<gene>
    <name evidence="12" type="ORF">KME60_30940</name>
</gene>
<evidence type="ECO:0000256" key="2">
    <source>
        <dbReference type="ARBA" id="ARBA00009622"/>
    </source>
</evidence>
<dbReference type="InterPro" id="IPR024983">
    <property type="entry name" value="CHAT_dom"/>
</dbReference>
<dbReference type="InterPro" id="IPR019734">
    <property type="entry name" value="TPR_rpt"/>
</dbReference>
<keyword evidence="3" id="KW-0963">Cytoplasm</keyword>
<evidence type="ECO:0000313" key="13">
    <source>
        <dbReference type="Proteomes" id="UP000729701"/>
    </source>
</evidence>
<keyword evidence="5" id="KW-0677">Repeat</keyword>
<evidence type="ECO:0000256" key="9">
    <source>
        <dbReference type="ARBA" id="ARBA00023212"/>
    </source>
</evidence>
<dbReference type="AlphaFoldDB" id="A0A951QW56"/>
<keyword evidence="6" id="KW-0802">TPR repeat</keyword>
<feature type="coiled-coil region" evidence="10">
    <location>
        <begin position="651"/>
        <end position="685"/>
    </location>
</feature>
<dbReference type="Pfam" id="PF13374">
    <property type="entry name" value="TPR_10"/>
    <property type="match status" value="1"/>
</dbReference>
<keyword evidence="8" id="KW-0505">Motor protein</keyword>
<organism evidence="12 13">
    <name type="scientific">Cyanomargarita calcarea GSE-NOS-MK-12-04C</name>
    <dbReference type="NCBI Taxonomy" id="2839659"/>
    <lineage>
        <taxon>Bacteria</taxon>
        <taxon>Bacillati</taxon>
        <taxon>Cyanobacteriota</taxon>
        <taxon>Cyanophyceae</taxon>
        <taxon>Nostocales</taxon>
        <taxon>Cyanomargaritaceae</taxon>
        <taxon>Cyanomargarita</taxon>
    </lineage>
</organism>
<evidence type="ECO:0000256" key="3">
    <source>
        <dbReference type="ARBA" id="ARBA00022490"/>
    </source>
</evidence>
<keyword evidence="9" id="KW-0206">Cytoskeleton</keyword>
<dbReference type="SUPFAM" id="SSF48452">
    <property type="entry name" value="TPR-like"/>
    <property type="match status" value="3"/>
</dbReference>
<evidence type="ECO:0000259" key="11">
    <source>
        <dbReference type="Pfam" id="PF12770"/>
    </source>
</evidence>
<evidence type="ECO:0000256" key="5">
    <source>
        <dbReference type="ARBA" id="ARBA00022737"/>
    </source>
</evidence>
<evidence type="ECO:0000256" key="8">
    <source>
        <dbReference type="ARBA" id="ARBA00023175"/>
    </source>
</evidence>
<keyword evidence="7 10" id="KW-0175">Coiled coil</keyword>
<dbReference type="GO" id="GO:0005737">
    <property type="term" value="C:cytoplasm"/>
    <property type="evidence" value="ECO:0007669"/>
    <property type="project" value="TreeGrafter"/>
</dbReference>
<dbReference type="GO" id="GO:0005871">
    <property type="term" value="C:kinesin complex"/>
    <property type="evidence" value="ECO:0007669"/>
    <property type="project" value="InterPro"/>
</dbReference>
<reference evidence="12" key="1">
    <citation type="submission" date="2021-05" db="EMBL/GenBank/DDBJ databases">
        <authorList>
            <person name="Pietrasiak N."/>
            <person name="Ward R."/>
            <person name="Stajich J.E."/>
            <person name="Kurbessoian T."/>
        </authorList>
    </citation>
    <scope>NUCLEOTIDE SEQUENCE</scope>
    <source>
        <strain evidence="12">GSE-NOS-MK-12-04C</strain>
    </source>
</reference>
<keyword evidence="4" id="KW-0493">Microtubule</keyword>
<evidence type="ECO:0000256" key="4">
    <source>
        <dbReference type="ARBA" id="ARBA00022701"/>
    </source>
</evidence>
<reference evidence="12" key="2">
    <citation type="journal article" date="2022" name="Microbiol. Resour. Announc.">
        <title>Metagenome Sequencing to Explore Phylogenomics of Terrestrial Cyanobacteria.</title>
        <authorList>
            <person name="Ward R.D."/>
            <person name="Stajich J.E."/>
            <person name="Johansen J.R."/>
            <person name="Huntemann M."/>
            <person name="Clum A."/>
            <person name="Foster B."/>
            <person name="Foster B."/>
            <person name="Roux S."/>
            <person name="Palaniappan K."/>
            <person name="Varghese N."/>
            <person name="Mukherjee S."/>
            <person name="Reddy T.B.K."/>
            <person name="Daum C."/>
            <person name="Copeland A."/>
            <person name="Chen I.A."/>
            <person name="Ivanova N.N."/>
            <person name="Kyrpides N.C."/>
            <person name="Shapiro N."/>
            <person name="Eloe-Fadrosh E.A."/>
            <person name="Pietrasiak N."/>
        </authorList>
    </citation>
    <scope>NUCLEOTIDE SEQUENCE</scope>
    <source>
        <strain evidence="12">GSE-NOS-MK-12-04C</strain>
    </source>
</reference>
<dbReference type="Pfam" id="PF12770">
    <property type="entry name" value="CHAT"/>
    <property type="match status" value="1"/>
</dbReference>
<accession>A0A951QW56</accession>
<evidence type="ECO:0000256" key="6">
    <source>
        <dbReference type="ARBA" id="ARBA00022803"/>
    </source>
</evidence>
<sequence>MPPKLFPTKSSPRHPLKLVSWSITAAMALGLLVIVPREVAGQAQPALSTQQSAKLQEAERLNQQVEQLYKEGKYTEAIPLAEKALAIREKVLGLEHSDVATSLNNLARLYRLQGNYGKAEPLYLRSLTIYEKVLGQEHPLVAISLNNLALLYYSQGNYASSEPLLVRSLAISEKVLGREHPYVATSLNNLAELYRLQGNYAKAEPLLLRSLAISEKVLGQEHPDVAQSLNNLAALYQSQGNYGKAEPFYLRSLAIYEKVLGREHPDVAQSLNNLAALYQLQGNYTKAESLYLRSIAIFEKILGLEHPSVARSLDNLALLYRLQGNYGSSEPLILRALAIFEKVLGSEHPSVATSLHNLATLYQLQGNYGKAEPLYLRSLAILEKVLGREHPDVATSLNNLAELYESQGNYGSSEPLYLRSLAIREKVLDREHPDVALSLNNLAGLLYKSPGNYALSESLYLQSLAIREKVLGREHPDVAQSLNNLALFYHLQGNYGSSEPLYLRSLAISEKVLGREHPNVATSLSNLAGLYWAKDDVTRTTDFLTRGLTVEEKNLQLIYAVGSEQRKQNYAQTFTGSTDFAVTLAIQQSTKNPTLGKLALTTVLRRKGRVLDAMTDTVQILRTQLADNPETKKLFDEWLDVQQRLANLVYRGQGEEKFEIYQQQIKQLEAEHERLEEQLSARSAEFRKEIQPVELADIQAQIPQDAAMVEIVQYKPFNPKGKNDDGKWGESRYAAVVLRTSGEPKWVDLGDDTTIDKSIASFRRVLARGPATSKSNSQERRGIDVEPAEGKSLEELARTLDKQVMAPIRPLLGDVRHLLLSPDGQLNLIPFEALKDEQNKYLVQRYAFSYLTTGRDLLRLQTTAKQLSNPVVFANIDYQQQETVIAANPTAKTRGSQNQRSVDFANLTYQPLKATLEEGEKIKEIFPKTNILIGEKATEAAIKQLKTPNILHLATHGFFLPDKELKPIPSAMNDFNQLEKPKYFNLENPLLRSGLALAGFNNRQNKQSNNTDDGVLTALEVAGLNLRGTELVVLSACETGLGDVKTGDGVYGLRRALVIAGSQTQLLSLWLVDDGGTKDLMVKYYQKVKAGKGRHEALRETQLEFLNNPKYEHPYYWASFIPSGNWRGMK</sequence>
<dbReference type="EMBL" id="JAHHGZ010000052">
    <property type="protein sequence ID" value="MBW4671722.1"/>
    <property type="molecule type" value="Genomic_DNA"/>
</dbReference>
<dbReference type="GO" id="GO:0005874">
    <property type="term" value="C:microtubule"/>
    <property type="evidence" value="ECO:0007669"/>
    <property type="project" value="UniProtKB-KW"/>
</dbReference>
<proteinExistence type="inferred from homology"/>